<dbReference type="PANTHER" id="PTHR43399:SF4">
    <property type="entry name" value="CELL WALL-ASSOCIATED PROTEASE"/>
    <property type="match status" value="1"/>
</dbReference>
<dbReference type="Pfam" id="PF00082">
    <property type="entry name" value="Peptidase_S8"/>
    <property type="match status" value="1"/>
</dbReference>
<dbReference type="SUPFAM" id="SSF52743">
    <property type="entry name" value="Subtilisin-like"/>
    <property type="match status" value="1"/>
</dbReference>
<dbReference type="Gene3D" id="3.40.50.200">
    <property type="entry name" value="Peptidase S8/S53 domain"/>
    <property type="match status" value="1"/>
</dbReference>
<evidence type="ECO:0000259" key="5">
    <source>
        <dbReference type="Pfam" id="PF00082"/>
    </source>
</evidence>
<dbReference type="AlphaFoldDB" id="A0A382AH71"/>
<keyword evidence="2" id="KW-0645">Protease</keyword>
<protein>
    <recommendedName>
        <fullName evidence="5">Peptidase S8/S53 domain-containing protein</fullName>
    </recommendedName>
</protein>
<accession>A0A382AH71</accession>
<evidence type="ECO:0000313" key="6">
    <source>
        <dbReference type="EMBL" id="SVB00858.1"/>
    </source>
</evidence>
<dbReference type="PROSITE" id="PS00138">
    <property type="entry name" value="SUBTILASE_SER"/>
    <property type="match status" value="1"/>
</dbReference>
<dbReference type="InterPro" id="IPR000209">
    <property type="entry name" value="Peptidase_S8/S53_dom"/>
</dbReference>
<dbReference type="InterPro" id="IPR023828">
    <property type="entry name" value="Peptidase_S8_Ser-AS"/>
</dbReference>
<dbReference type="InterPro" id="IPR022398">
    <property type="entry name" value="Peptidase_S8_His-AS"/>
</dbReference>
<keyword evidence="4" id="KW-0720">Serine protease</keyword>
<name>A0A382AH71_9ZZZZ</name>
<dbReference type="PRINTS" id="PR00723">
    <property type="entry name" value="SUBTILISIN"/>
</dbReference>
<keyword evidence="3" id="KW-0378">Hydrolase</keyword>
<dbReference type="InterPro" id="IPR036852">
    <property type="entry name" value="Peptidase_S8/S53_dom_sf"/>
</dbReference>
<evidence type="ECO:0000256" key="4">
    <source>
        <dbReference type="ARBA" id="ARBA00022825"/>
    </source>
</evidence>
<dbReference type="InterPro" id="IPR051048">
    <property type="entry name" value="Peptidase_S8/S53_subtilisin"/>
</dbReference>
<proteinExistence type="inferred from homology"/>
<dbReference type="InterPro" id="IPR015500">
    <property type="entry name" value="Peptidase_S8_subtilisin-rel"/>
</dbReference>
<dbReference type="GO" id="GO:0006508">
    <property type="term" value="P:proteolysis"/>
    <property type="evidence" value="ECO:0007669"/>
    <property type="project" value="UniProtKB-KW"/>
</dbReference>
<reference evidence="6" key="1">
    <citation type="submission" date="2018-05" db="EMBL/GenBank/DDBJ databases">
        <authorList>
            <person name="Lanie J.A."/>
            <person name="Ng W.-L."/>
            <person name="Kazmierczak K.M."/>
            <person name="Andrzejewski T.M."/>
            <person name="Davidsen T.M."/>
            <person name="Wayne K.J."/>
            <person name="Tettelin H."/>
            <person name="Glass J.I."/>
            <person name="Rusch D."/>
            <person name="Podicherti R."/>
            <person name="Tsui H.-C.T."/>
            <person name="Winkler M.E."/>
        </authorList>
    </citation>
    <scope>NUCLEOTIDE SEQUENCE</scope>
</reference>
<dbReference type="EMBL" id="UINC01025381">
    <property type="protein sequence ID" value="SVB00858.1"/>
    <property type="molecule type" value="Genomic_DNA"/>
</dbReference>
<comment type="similarity">
    <text evidence="1">Belongs to the peptidase S8 family.</text>
</comment>
<dbReference type="PROSITE" id="PS00137">
    <property type="entry name" value="SUBTILASE_HIS"/>
    <property type="match status" value="1"/>
</dbReference>
<feature type="domain" description="Peptidase S8/S53" evidence="5">
    <location>
        <begin position="161"/>
        <end position="435"/>
    </location>
</feature>
<gene>
    <name evidence="6" type="ORF">METZ01_LOCUS153712</name>
</gene>
<dbReference type="GO" id="GO:0004252">
    <property type="term" value="F:serine-type endopeptidase activity"/>
    <property type="evidence" value="ECO:0007669"/>
    <property type="project" value="InterPro"/>
</dbReference>
<sequence>MKKSLLITQFLLFNILFGDVYSDRFLVYIANSITDFKIYRSNGRTNLDELNDEMDKIGAISISQWLPNARPTDRDGDIYLNRYFVIHLESINTDIYSLAKRALQLDCIHSSETMPVFKTTYVPNDPLWNSQYGLPLIQANLAYDFWDIDGGEIPGQMDDGEIVVAVIDDALDWDHPDLVDNLWQNLGEDADGDGVVIVQSGSTWIFDPDDEDGIDNDEDGYVDNFIGWDVQSNDNDPIHPDASYGHGTNVAGCVSASTNNNTSIASVGWSVKIMAFRCSNNPDYITTGWEGILTAAQMGANVINCSWGSFSGGNQSIINAAYNSYGSIIVASSGNGGDNGNTNFDLHYPSGLENVISVSAIGTNDNFSCWATAGETVDLCAPGENIRTTSVGGGTVNVWGTSFSSPMTAGAVALLWSKYPSAPKEWIEEIIIGSTDEFSDMYGSCQGNSLEGMLGSGRLNIYNAILFADSLLSPSLLIEEINYLNDSDGDGVFNPGEQVRVKLVIGNEEGVADAENVVATISSEDDRIAILDNTITFENTIG</sequence>
<evidence type="ECO:0000256" key="1">
    <source>
        <dbReference type="ARBA" id="ARBA00011073"/>
    </source>
</evidence>
<feature type="non-terminal residue" evidence="6">
    <location>
        <position position="542"/>
    </location>
</feature>
<dbReference type="PANTHER" id="PTHR43399">
    <property type="entry name" value="SUBTILISIN-RELATED"/>
    <property type="match status" value="1"/>
</dbReference>
<organism evidence="6">
    <name type="scientific">marine metagenome</name>
    <dbReference type="NCBI Taxonomy" id="408172"/>
    <lineage>
        <taxon>unclassified sequences</taxon>
        <taxon>metagenomes</taxon>
        <taxon>ecological metagenomes</taxon>
    </lineage>
</organism>
<dbReference type="PROSITE" id="PS51892">
    <property type="entry name" value="SUBTILASE"/>
    <property type="match status" value="1"/>
</dbReference>
<evidence type="ECO:0000256" key="3">
    <source>
        <dbReference type="ARBA" id="ARBA00022801"/>
    </source>
</evidence>
<evidence type="ECO:0000256" key="2">
    <source>
        <dbReference type="ARBA" id="ARBA00022670"/>
    </source>
</evidence>